<organism evidence="4 5">
    <name type="scientific">Plasticicumulans acidivorans</name>
    <dbReference type="NCBI Taxonomy" id="886464"/>
    <lineage>
        <taxon>Bacteria</taxon>
        <taxon>Pseudomonadati</taxon>
        <taxon>Pseudomonadota</taxon>
        <taxon>Gammaproteobacteria</taxon>
        <taxon>Candidatus Competibacteraceae</taxon>
        <taxon>Plasticicumulans</taxon>
    </lineage>
</organism>
<gene>
    <name evidence="4" type="ORF">C7443_102549</name>
</gene>
<accession>A0A317MZ54</accession>
<sequence>MSDLLPTVEIEPASPATASVIWLHGLGADGHDFEPIVPELRLPRALAVRFVFPHAPMRAVTINGGFVMRAWYDILGVEIPRAEDASGVRDSATRIRALIARENARGIPSERIILAGFSQGSAMTLHVGLRYPERLAGLIALSGYVPLAATLAAERSPANAATPLFMAHGEIDAVVRYPWGEQARRQLEQLGYAPEWHSYPMGHEVCYEEITAIGEFITRVLGD</sequence>
<dbReference type="EMBL" id="QGTJ01000002">
    <property type="protein sequence ID" value="PWV64895.1"/>
    <property type="molecule type" value="Genomic_DNA"/>
</dbReference>
<evidence type="ECO:0000259" key="3">
    <source>
        <dbReference type="Pfam" id="PF02230"/>
    </source>
</evidence>
<feature type="domain" description="Phospholipase/carboxylesterase/thioesterase" evidence="3">
    <location>
        <begin position="10"/>
        <end position="219"/>
    </location>
</feature>
<dbReference type="PANTHER" id="PTHR10655:SF17">
    <property type="entry name" value="LYSOPHOSPHOLIPASE-LIKE PROTEIN 1"/>
    <property type="match status" value="1"/>
</dbReference>
<evidence type="ECO:0000313" key="4">
    <source>
        <dbReference type="EMBL" id="PWV64895.1"/>
    </source>
</evidence>
<dbReference type="PANTHER" id="PTHR10655">
    <property type="entry name" value="LYSOPHOSPHOLIPASE-RELATED"/>
    <property type="match status" value="1"/>
</dbReference>
<name>A0A317MZ54_9GAMM</name>
<reference evidence="4 5" key="1">
    <citation type="submission" date="2018-05" db="EMBL/GenBank/DDBJ databases">
        <title>Genomic Encyclopedia of Type Strains, Phase IV (KMG-IV): sequencing the most valuable type-strain genomes for metagenomic binning, comparative biology and taxonomic classification.</title>
        <authorList>
            <person name="Goeker M."/>
        </authorList>
    </citation>
    <scope>NUCLEOTIDE SEQUENCE [LARGE SCALE GENOMIC DNA]</scope>
    <source>
        <strain evidence="4 5">DSM 23606</strain>
    </source>
</reference>
<dbReference type="InterPro" id="IPR029058">
    <property type="entry name" value="AB_hydrolase_fold"/>
</dbReference>
<dbReference type="InterPro" id="IPR003140">
    <property type="entry name" value="PLipase/COase/thioEstase"/>
</dbReference>
<dbReference type="Gene3D" id="3.40.50.1820">
    <property type="entry name" value="alpha/beta hydrolase"/>
    <property type="match status" value="1"/>
</dbReference>
<evidence type="ECO:0000313" key="5">
    <source>
        <dbReference type="Proteomes" id="UP000246569"/>
    </source>
</evidence>
<dbReference type="GO" id="GO:0016787">
    <property type="term" value="F:hydrolase activity"/>
    <property type="evidence" value="ECO:0007669"/>
    <property type="project" value="UniProtKB-KW"/>
</dbReference>
<dbReference type="Proteomes" id="UP000246569">
    <property type="component" value="Unassembled WGS sequence"/>
</dbReference>
<dbReference type="OrthoDB" id="9801763at2"/>
<protein>
    <submittedName>
        <fullName evidence="4">Phospholipase/carboxylesterase</fullName>
    </submittedName>
</protein>
<dbReference type="SUPFAM" id="SSF53474">
    <property type="entry name" value="alpha/beta-Hydrolases"/>
    <property type="match status" value="1"/>
</dbReference>
<dbReference type="AlphaFoldDB" id="A0A317MZ54"/>
<keyword evidence="2" id="KW-0378">Hydrolase</keyword>
<evidence type="ECO:0000256" key="2">
    <source>
        <dbReference type="ARBA" id="ARBA00022801"/>
    </source>
</evidence>
<comment type="caution">
    <text evidence="4">The sequence shown here is derived from an EMBL/GenBank/DDBJ whole genome shotgun (WGS) entry which is preliminary data.</text>
</comment>
<comment type="similarity">
    <text evidence="1">Belongs to the AB hydrolase superfamily. AB hydrolase 2 family.</text>
</comment>
<dbReference type="Pfam" id="PF02230">
    <property type="entry name" value="Abhydrolase_2"/>
    <property type="match status" value="1"/>
</dbReference>
<keyword evidence="5" id="KW-1185">Reference proteome</keyword>
<evidence type="ECO:0000256" key="1">
    <source>
        <dbReference type="ARBA" id="ARBA00006499"/>
    </source>
</evidence>
<dbReference type="RefSeq" id="WP_110017515.1">
    <property type="nucleotide sequence ID" value="NZ_QGTJ01000002.1"/>
</dbReference>
<dbReference type="InterPro" id="IPR050565">
    <property type="entry name" value="LYPA1-2/EST-like"/>
</dbReference>
<proteinExistence type="inferred from homology"/>